<evidence type="ECO:0000313" key="2">
    <source>
        <dbReference type="EMBL" id="OGL87954.1"/>
    </source>
</evidence>
<keyword evidence="1" id="KW-0810">Translation regulation</keyword>
<dbReference type="SUPFAM" id="SSF69754">
    <property type="entry name" value="Ribosome binding protein Y (YfiA homologue)"/>
    <property type="match status" value="1"/>
</dbReference>
<dbReference type="Pfam" id="PF02482">
    <property type="entry name" value="Ribosomal_S30AE"/>
    <property type="match status" value="1"/>
</dbReference>
<dbReference type="GO" id="GO:0045900">
    <property type="term" value="P:negative regulation of translational elongation"/>
    <property type="evidence" value="ECO:0007669"/>
    <property type="project" value="TreeGrafter"/>
</dbReference>
<organism evidence="2 3">
    <name type="scientific">Candidatus Uhrbacteria bacterium RIFCSPLOWO2_02_FULL_48_18</name>
    <dbReference type="NCBI Taxonomy" id="1802408"/>
    <lineage>
        <taxon>Bacteria</taxon>
        <taxon>Candidatus Uhriibacteriota</taxon>
    </lineage>
</organism>
<sequence>MTISSILGTNMELTDAIKRYVEERAEVLEKLTSGFESTAELRVELGKTSQHHTSGPFFFAEFHMDVPGTILTAKAEGADLYAAIDEVRDDLKRQLVDRKEKVVDQNRHPRPGKE</sequence>
<name>A0A1F7VD84_9BACT</name>
<dbReference type="GO" id="GO:0043024">
    <property type="term" value="F:ribosomal small subunit binding"/>
    <property type="evidence" value="ECO:0007669"/>
    <property type="project" value="TreeGrafter"/>
</dbReference>
<dbReference type="InterPro" id="IPR050574">
    <property type="entry name" value="HPF/YfiA_ribosome-assoc"/>
</dbReference>
<comment type="caution">
    <text evidence="2">The sequence shown here is derived from an EMBL/GenBank/DDBJ whole genome shotgun (WGS) entry which is preliminary data.</text>
</comment>
<dbReference type="EMBL" id="MGEQ01000002">
    <property type="protein sequence ID" value="OGL87954.1"/>
    <property type="molecule type" value="Genomic_DNA"/>
</dbReference>
<dbReference type="CDD" id="cd00552">
    <property type="entry name" value="RaiA"/>
    <property type="match status" value="1"/>
</dbReference>
<dbReference type="PANTHER" id="PTHR33231:SF1">
    <property type="entry name" value="30S RIBOSOMAL PROTEIN"/>
    <property type="match status" value="1"/>
</dbReference>
<dbReference type="Gene3D" id="3.30.160.100">
    <property type="entry name" value="Ribosome hibernation promotion factor-like"/>
    <property type="match status" value="1"/>
</dbReference>
<dbReference type="PANTHER" id="PTHR33231">
    <property type="entry name" value="30S RIBOSOMAL PROTEIN"/>
    <property type="match status" value="1"/>
</dbReference>
<dbReference type="InterPro" id="IPR003489">
    <property type="entry name" value="RHF/RaiA"/>
</dbReference>
<dbReference type="InterPro" id="IPR036567">
    <property type="entry name" value="RHF-like"/>
</dbReference>
<reference evidence="2 3" key="1">
    <citation type="journal article" date="2016" name="Nat. Commun.">
        <title>Thousands of microbial genomes shed light on interconnected biogeochemical processes in an aquifer system.</title>
        <authorList>
            <person name="Anantharaman K."/>
            <person name="Brown C.T."/>
            <person name="Hug L.A."/>
            <person name="Sharon I."/>
            <person name="Castelle C.J."/>
            <person name="Probst A.J."/>
            <person name="Thomas B.C."/>
            <person name="Singh A."/>
            <person name="Wilkins M.J."/>
            <person name="Karaoz U."/>
            <person name="Brodie E.L."/>
            <person name="Williams K.H."/>
            <person name="Hubbard S.S."/>
            <person name="Banfield J.F."/>
        </authorList>
    </citation>
    <scope>NUCLEOTIDE SEQUENCE [LARGE SCALE GENOMIC DNA]</scope>
</reference>
<dbReference type="AlphaFoldDB" id="A0A1F7VD84"/>
<dbReference type="GO" id="GO:0022627">
    <property type="term" value="C:cytosolic small ribosomal subunit"/>
    <property type="evidence" value="ECO:0007669"/>
    <property type="project" value="TreeGrafter"/>
</dbReference>
<evidence type="ECO:0000313" key="3">
    <source>
        <dbReference type="Proteomes" id="UP000176593"/>
    </source>
</evidence>
<accession>A0A1F7VD84</accession>
<evidence type="ECO:0000256" key="1">
    <source>
        <dbReference type="ARBA" id="ARBA00022845"/>
    </source>
</evidence>
<dbReference type="Proteomes" id="UP000176593">
    <property type="component" value="Unassembled WGS sequence"/>
</dbReference>
<gene>
    <name evidence="2" type="ORF">A3I41_02495</name>
</gene>
<protein>
    <submittedName>
        <fullName evidence="2">Ribosomal subunit interface protein</fullName>
    </submittedName>
</protein>
<dbReference type="NCBIfam" id="TIGR00741">
    <property type="entry name" value="yfiA"/>
    <property type="match status" value="1"/>
</dbReference>
<proteinExistence type="predicted"/>